<dbReference type="EMBL" id="JAAGOA010000026">
    <property type="protein sequence ID" value="NEE03855.1"/>
    <property type="molecule type" value="Genomic_DNA"/>
</dbReference>
<name>A0A6L9SEL3_9ACTN</name>
<protein>
    <recommendedName>
        <fullName evidence="4">DNA-directed RNA polymerase subunit beta</fullName>
    </recommendedName>
</protein>
<dbReference type="Proteomes" id="UP000475214">
    <property type="component" value="Unassembled WGS sequence"/>
</dbReference>
<reference evidence="2 3" key="1">
    <citation type="submission" date="2020-02" db="EMBL/GenBank/DDBJ databases">
        <authorList>
            <person name="Li X.-J."/>
            <person name="Han X.-M."/>
        </authorList>
    </citation>
    <scope>NUCLEOTIDE SEQUENCE [LARGE SCALE GENOMIC DNA]</scope>
    <source>
        <strain evidence="2 3">CCTCC AB 2017055</strain>
    </source>
</reference>
<feature type="region of interest" description="Disordered" evidence="1">
    <location>
        <begin position="1"/>
        <end position="28"/>
    </location>
</feature>
<dbReference type="RefSeq" id="WP_163743880.1">
    <property type="nucleotide sequence ID" value="NZ_JAAGOA010000026.1"/>
</dbReference>
<organism evidence="2 3">
    <name type="scientific">Phytoactinopolyspora halotolerans</name>
    <dbReference type="NCBI Taxonomy" id="1981512"/>
    <lineage>
        <taxon>Bacteria</taxon>
        <taxon>Bacillati</taxon>
        <taxon>Actinomycetota</taxon>
        <taxon>Actinomycetes</taxon>
        <taxon>Jiangellales</taxon>
        <taxon>Jiangellaceae</taxon>
        <taxon>Phytoactinopolyspora</taxon>
    </lineage>
</organism>
<proteinExistence type="predicted"/>
<accession>A0A6L9SEL3</accession>
<evidence type="ECO:0008006" key="4">
    <source>
        <dbReference type="Google" id="ProtNLM"/>
    </source>
</evidence>
<sequence length="209" mass="22730">MNNDDYRQPRRPSLRGDMPNLPGDPDPADRIALAHATAAAVLNAGRAQDASPGTTERLVRLADQVGLDELAELWRESGPATLPGTLWSLYLLRSWVHRNGEEAARLFTAGQLTAEVSMAVAGVEQPPGPREVATLGDTVLSRAFDGDFAVALERAGAFCRVVATGRAHVADDATDHDERDRQVRLAGGNLRMAEELEHAAKLWRRDELH</sequence>
<dbReference type="AlphaFoldDB" id="A0A6L9SEL3"/>
<comment type="caution">
    <text evidence="2">The sequence shown here is derived from an EMBL/GenBank/DDBJ whole genome shotgun (WGS) entry which is preliminary data.</text>
</comment>
<evidence type="ECO:0000313" key="2">
    <source>
        <dbReference type="EMBL" id="NEE03855.1"/>
    </source>
</evidence>
<gene>
    <name evidence="2" type="ORF">G1H10_27175</name>
</gene>
<evidence type="ECO:0000313" key="3">
    <source>
        <dbReference type="Proteomes" id="UP000475214"/>
    </source>
</evidence>
<keyword evidence="3" id="KW-1185">Reference proteome</keyword>
<evidence type="ECO:0000256" key="1">
    <source>
        <dbReference type="SAM" id="MobiDB-lite"/>
    </source>
</evidence>